<feature type="chain" id="PRO_5035237199" evidence="3">
    <location>
        <begin position="16"/>
        <end position="663"/>
    </location>
</feature>
<dbReference type="OMA" id="HERPFWA"/>
<name>A0A8I6RBQ5_CIMLE</name>
<evidence type="ECO:0000313" key="5">
    <source>
        <dbReference type="Proteomes" id="UP000494040"/>
    </source>
</evidence>
<dbReference type="KEGG" id="clec:106662907"/>
<keyword evidence="2" id="KW-0812">Transmembrane</keyword>
<evidence type="ECO:0000256" key="1">
    <source>
        <dbReference type="SAM" id="MobiDB-lite"/>
    </source>
</evidence>
<accession>A0A8I6RBQ5</accession>
<dbReference type="AlphaFoldDB" id="A0A8I6RBQ5"/>
<feature type="signal peptide" evidence="3">
    <location>
        <begin position="1"/>
        <end position="15"/>
    </location>
</feature>
<proteinExistence type="predicted"/>
<keyword evidence="2" id="KW-1133">Transmembrane helix</keyword>
<protein>
    <submittedName>
        <fullName evidence="4">Uncharacterized protein</fullName>
    </submittedName>
</protein>
<evidence type="ECO:0000256" key="3">
    <source>
        <dbReference type="SAM" id="SignalP"/>
    </source>
</evidence>
<feature type="region of interest" description="Disordered" evidence="1">
    <location>
        <begin position="62"/>
        <end position="100"/>
    </location>
</feature>
<keyword evidence="5" id="KW-1185">Reference proteome</keyword>
<keyword evidence="2" id="KW-0472">Membrane</keyword>
<dbReference type="EnsemblMetazoa" id="XM_014387353.2">
    <property type="protein sequence ID" value="XP_014242839.1"/>
    <property type="gene ID" value="LOC106662907"/>
</dbReference>
<feature type="compositionally biased region" description="Basic and acidic residues" evidence="1">
    <location>
        <begin position="84"/>
        <end position="97"/>
    </location>
</feature>
<evidence type="ECO:0000256" key="2">
    <source>
        <dbReference type="SAM" id="Phobius"/>
    </source>
</evidence>
<dbReference type="Proteomes" id="UP000494040">
    <property type="component" value="Unassembled WGS sequence"/>
</dbReference>
<keyword evidence="3" id="KW-0732">Signal</keyword>
<feature type="transmembrane region" description="Helical" evidence="2">
    <location>
        <begin position="497"/>
        <end position="522"/>
    </location>
</feature>
<organism evidence="4 5">
    <name type="scientific">Cimex lectularius</name>
    <name type="common">Bed bug</name>
    <name type="synonym">Acanthia lectularia</name>
    <dbReference type="NCBI Taxonomy" id="79782"/>
    <lineage>
        <taxon>Eukaryota</taxon>
        <taxon>Metazoa</taxon>
        <taxon>Ecdysozoa</taxon>
        <taxon>Arthropoda</taxon>
        <taxon>Hexapoda</taxon>
        <taxon>Insecta</taxon>
        <taxon>Pterygota</taxon>
        <taxon>Neoptera</taxon>
        <taxon>Paraneoptera</taxon>
        <taxon>Hemiptera</taxon>
        <taxon>Heteroptera</taxon>
        <taxon>Panheteroptera</taxon>
        <taxon>Cimicomorpha</taxon>
        <taxon>Cimicidae</taxon>
        <taxon>Cimex</taxon>
    </lineage>
</organism>
<reference evidence="4" key="1">
    <citation type="submission" date="2022-01" db="UniProtKB">
        <authorList>
            <consortium name="EnsemblMetazoa"/>
        </authorList>
    </citation>
    <scope>IDENTIFICATION</scope>
</reference>
<dbReference type="GeneID" id="106662907"/>
<dbReference type="RefSeq" id="XP_014242839.1">
    <property type="nucleotide sequence ID" value="XM_014387353.2"/>
</dbReference>
<dbReference type="OrthoDB" id="8190309at2759"/>
<dbReference type="PROSITE" id="PS51257">
    <property type="entry name" value="PROKAR_LIPOPROTEIN"/>
    <property type="match status" value="1"/>
</dbReference>
<sequence>MKWVLIIGLLGFVGCEQHTLITKMPQVTRTQLHVARSLNPDETEQMTVKTRTGEVATLIVRKRDGKKVGDIEPPPNPQNVPKPKRNETTARGAKDARVPPPVDVRSTLMFVNNADESKRGRKLEIDQSGIPVVTGVRVPDDPEDKHNVWRNARVINGVLVPYEKKEKPPVANVPPVTKEPLSNIEWLKMEPITTPVGSPLPSEPIKSWAVPKPTFYAQEAIKVVDYPQSQDSEEDKYVTNKILEYIKSVNQLEVDRQHLWDRDTRGFSRGLREKPRIEARVLHTPGATIYPTSLLYSPPSAQNTRVNVEEGVRTPVLQYAHPELGVQPARSKPSEEENLHFGRDQAMAYFAQDIHSDRSPYAFEPGLEEEARVHVLAENNKRSNSGTSRPKKTLSYFYQNQAIPQTDKYYVNQNRHKDSYIRYNEYVDRRPFWEKLGDTIKEHVEYGVEKVQDITRPVMEPLVEASHKISQNLGFNTGTRQLSTFKEKLGVAGTNSMLLPAIGLVAGGAALGLGAVAVGRFLDIDMLKRSNGGTLTPEQIEQLTLEHKRALESVQNGRFYRQEKRLKRSTEEDLQQVGHYPQSEGLGIAEAAWGSTPCAKRVFCQVMTSRSEDDVTLMEKKMSTFLNMLHPSMAGAVSYHLDDVMDAIRRKDCSVFQCPSGHS</sequence>
<evidence type="ECO:0000313" key="4">
    <source>
        <dbReference type="EnsemblMetazoa" id="XP_014242839.1"/>
    </source>
</evidence>